<evidence type="ECO:0000256" key="4">
    <source>
        <dbReference type="ARBA" id="ARBA00023180"/>
    </source>
</evidence>
<keyword evidence="10" id="KW-1185">Reference proteome</keyword>
<gene>
    <name evidence="9" type="ORF">DCAF_LOCUS10057</name>
</gene>
<name>A0AAV1RE60_9ROSI</name>
<proteinExistence type="predicted"/>
<evidence type="ECO:0000256" key="3">
    <source>
        <dbReference type="ARBA" id="ARBA00022729"/>
    </source>
</evidence>
<evidence type="ECO:0000256" key="5">
    <source>
        <dbReference type="ARBA" id="ARBA00047899"/>
    </source>
</evidence>
<keyword evidence="3" id="KW-0732">Signal</keyword>
<organism evidence="9 10">
    <name type="scientific">Dovyalis caffra</name>
    <dbReference type="NCBI Taxonomy" id="77055"/>
    <lineage>
        <taxon>Eukaryota</taxon>
        <taxon>Viridiplantae</taxon>
        <taxon>Streptophyta</taxon>
        <taxon>Embryophyta</taxon>
        <taxon>Tracheophyta</taxon>
        <taxon>Spermatophyta</taxon>
        <taxon>Magnoliopsida</taxon>
        <taxon>eudicotyledons</taxon>
        <taxon>Gunneridae</taxon>
        <taxon>Pentapetalae</taxon>
        <taxon>rosids</taxon>
        <taxon>fabids</taxon>
        <taxon>Malpighiales</taxon>
        <taxon>Salicaceae</taxon>
        <taxon>Flacourtieae</taxon>
        <taxon>Dovyalis</taxon>
    </lineage>
</organism>
<comment type="subcellular location">
    <subcellularLocation>
        <location evidence="1">Membrane</location>
        <topology evidence="1">Single-pass membrane protein</topology>
    </subcellularLocation>
</comment>
<protein>
    <recommendedName>
        <fullName evidence="2">non-specific serine/threonine protein kinase</fullName>
        <ecNumber evidence="2">2.7.11.1</ecNumber>
    </recommendedName>
</protein>
<evidence type="ECO:0000256" key="6">
    <source>
        <dbReference type="ARBA" id="ARBA00048679"/>
    </source>
</evidence>
<dbReference type="AlphaFoldDB" id="A0AAV1RE60"/>
<evidence type="ECO:0000256" key="2">
    <source>
        <dbReference type="ARBA" id="ARBA00012513"/>
    </source>
</evidence>
<comment type="catalytic activity">
    <reaction evidence="6">
        <text>L-seryl-[protein] + ATP = O-phospho-L-seryl-[protein] + ADP + H(+)</text>
        <dbReference type="Rhea" id="RHEA:17989"/>
        <dbReference type="Rhea" id="RHEA-COMP:9863"/>
        <dbReference type="Rhea" id="RHEA-COMP:11604"/>
        <dbReference type="ChEBI" id="CHEBI:15378"/>
        <dbReference type="ChEBI" id="CHEBI:29999"/>
        <dbReference type="ChEBI" id="CHEBI:30616"/>
        <dbReference type="ChEBI" id="CHEBI:83421"/>
        <dbReference type="ChEBI" id="CHEBI:456216"/>
        <dbReference type="EC" id="2.7.11.1"/>
    </reaction>
</comment>
<dbReference type="GO" id="GO:0016020">
    <property type="term" value="C:membrane"/>
    <property type="evidence" value="ECO:0007669"/>
    <property type="project" value="UniProtKB-SubCell"/>
</dbReference>
<dbReference type="GO" id="GO:0030247">
    <property type="term" value="F:polysaccharide binding"/>
    <property type="evidence" value="ECO:0007669"/>
    <property type="project" value="InterPro"/>
</dbReference>
<comment type="caution">
    <text evidence="9">The sequence shown here is derived from an EMBL/GenBank/DDBJ whole genome shotgun (WGS) entry which is preliminary data.</text>
</comment>
<feature type="domain" description="Wall-associated receptor kinase C-terminal" evidence="8">
    <location>
        <begin position="233"/>
        <end position="262"/>
    </location>
</feature>
<comment type="catalytic activity">
    <reaction evidence="5">
        <text>L-threonyl-[protein] + ATP = O-phospho-L-threonyl-[protein] + ADP + H(+)</text>
        <dbReference type="Rhea" id="RHEA:46608"/>
        <dbReference type="Rhea" id="RHEA-COMP:11060"/>
        <dbReference type="Rhea" id="RHEA-COMP:11605"/>
        <dbReference type="ChEBI" id="CHEBI:15378"/>
        <dbReference type="ChEBI" id="CHEBI:30013"/>
        <dbReference type="ChEBI" id="CHEBI:30616"/>
        <dbReference type="ChEBI" id="CHEBI:61977"/>
        <dbReference type="ChEBI" id="CHEBI:456216"/>
        <dbReference type="EC" id="2.7.11.1"/>
    </reaction>
</comment>
<dbReference type="Pfam" id="PF14380">
    <property type="entry name" value="WAK_assoc"/>
    <property type="match status" value="1"/>
</dbReference>
<evidence type="ECO:0000259" key="8">
    <source>
        <dbReference type="Pfam" id="PF14380"/>
    </source>
</evidence>
<dbReference type="Proteomes" id="UP001314170">
    <property type="component" value="Unassembled WGS sequence"/>
</dbReference>
<reference evidence="9 10" key="1">
    <citation type="submission" date="2024-01" db="EMBL/GenBank/DDBJ databases">
        <authorList>
            <person name="Waweru B."/>
        </authorList>
    </citation>
    <scope>NUCLEOTIDE SEQUENCE [LARGE SCALE GENOMIC DNA]</scope>
</reference>
<dbReference type="GO" id="GO:0004674">
    <property type="term" value="F:protein serine/threonine kinase activity"/>
    <property type="evidence" value="ECO:0007669"/>
    <property type="project" value="UniProtKB-EC"/>
</dbReference>
<sequence>MENLLSFNTIILFFSYVCQFILWQTFAQDLPCRTSCGSIQVKYPFGSGPGCGSPRFHPYIACSPEGDQLLLTSHTGSYPITSISYTTSTMIITPPHMSTCTSMQQSPNLGLDWASPVQLGPSTFLLLSCTPPTSSLTIKGSPVCDTSSSYLCASIYTCPSVIGLGLPLFPPTNTCCVYSPANFNSKGELDLQKLKCMGYASIVSLQDYPTNPSQWQYGVELKYRSGALDDYYMDNKCNTCETSGGMCGYALPGNSFLCLCSNRINTTTDCNSYSLQNQPGLTWNSVSLPDWKLWMGFLGGLVFVGAA</sequence>
<dbReference type="Pfam" id="PF13947">
    <property type="entry name" value="GUB_WAK_bind"/>
    <property type="match status" value="1"/>
</dbReference>
<evidence type="ECO:0000313" key="10">
    <source>
        <dbReference type="Proteomes" id="UP001314170"/>
    </source>
</evidence>
<evidence type="ECO:0000256" key="1">
    <source>
        <dbReference type="ARBA" id="ARBA00004167"/>
    </source>
</evidence>
<feature type="domain" description="Wall-associated receptor kinase galacturonan-binding" evidence="7">
    <location>
        <begin position="32"/>
        <end position="92"/>
    </location>
</feature>
<evidence type="ECO:0000259" key="7">
    <source>
        <dbReference type="Pfam" id="PF13947"/>
    </source>
</evidence>
<keyword evidence="4" id="KW-0325">Glycoprotein</keyword>
<dbReference type="InterPro" id="IPR032872">
    <property type="entry name" value="WAK_assoc_C"/>
</dbReference>
<evidence type="ECO:0000313" key="9">
    <source>
        <dbReference type="EMBL" id="CAK7334705.1"/>
    </source>
</evidence>
<dbReference type="EMBL" id="CAWUPB010000950">
    <property type="protein sequence ID" value="CAK7334705.1"/>
    <property type="molecule type" value="Genomic_DNA"/>
</dbReference>
<dbReference type="InterPro" id="IPR025287">
    <property type="entry name" value="WAK_GUB"/>
</dbReference>
<dbReference type="PANTHER" id="PTHR33355:SF1">
    <property type="entry name" value="WALL-ASSOCIATED RECEPTOR KINASE-LIKE 15"/>
    <property type="match status" value="1"/>
</dbReference>
<dbReference type="EC" id="2.7.11.1" evidence="2"/>
<dbReference type="PANTHER" id="PTHR33355">
    <property type="entry name" value="WALL-ASSOCIATED RECEPTOR KINASE CARBOXY-TERMINAL PROTEIN-RELATED"/>
    <property type="match status" value="1"/>
</dbReference>
<accession>A0AAV1RE60</accession>